<comment type="caution">
    <text evidence="3">The sequence shown here is derived from an EMBL/GenBank/DDBJ whole genome shotgun (WGS) entry which is preliminary data.</text>
</comment>
<dbReference type="PROSITE" id="PS51644">
    <property type="entry name" value="HTH_OST"/>
    <property type="match status" value="1"/>
</dbReference>
<dbReference type="InterPro" id="IPR021139">
    <property type="entry name" value="NYN"/>
</dbReference>
<evidence type="ECO:0000313" key="4">
    <source>
        <dbReference type="Proteomes" id="UP001292571"/>
    </source>
</evidence>
<proteinExistence type="predicted"/>
<dbReference type="CDD" id="cd10146">
    <property type="entry name" value="LabA_like_C"/>
    <property type="match status" value="1"/>
</dbReference>
<feature type="region of interest" description="Disordered" evidence="1">
    <location>
        <begin position="158"/>
        <end position="190"/>
    </location>
</feature>
<dbReference type="InterPro" id="IPR041966">
    <property type="entry name" value="LOTUS-like"/>
</dbReference>
<dbReference type="RefSeq" id="WP_322950317.1">
    <property type="nucleotide sequence ID" value="NZ_JAYEET010000052.1"/>
</dbReference>
<feature type="compositionally biased region" description="Low complexity" evidence="1">
    <location>
        <begin position="166"/>
        <end position="190"/>
    </location>
</feature>
<protein>
    <submittedName>
        <fullName evidence="3">NYN domain-containing protein</fullName>
    </submittedName>
</protein>
<accession>A0ABU5PDK9</accession>
<organism evidence="3 4">
    <name type="scientific">Pseudomonas spirodelae</name>
    <dbReference type="NCBI Taxonomy" id="3101751"/>
    <lineage>
        <taxon>Bacteria</taxon>
        <taxon>Pseudomonadati</taxon>
        <taxon>Pseudomonadota</taxon>
        <taxon>Gammaproteobacteria</taxon>
        <taxon>Pseudomonadales</taxon>
        <taxon>Pseudomonadaceae</taxon>
        <taxon>Pseudomonas</taxon>
    </lineage>
</organism>
<feature type="domain" description="HTH OST-type" evidence="2">
    <location>
        <begin position="192"/>
        <end position="271"/>
    </location>
</feature>
<dbReference type="Pfam" id="PF01936">
    <property type="entry name" value="NYN"/>
    <property type="match status" value="1"/>
</dbReference>
<gene>
    <name evidence="3" type="ORF">SOP97_17530</name>
</gene>
<dbReference type="Gene3D" id="3.40.50.1010">
    <property type="entry name" value="5'-nuclease"/>
    <property type="match status" value="1"/>
</dbReference>
<dbReference type="Proteomes" id="UP001292571">
    <property type="component" value="Unassembled WGS sequence"/>
</dbReference>
<name>A0ABU5PDK9_9PSED</name>
<dbReference type="Gene3D" id="3.30.420.610">
    <property type="entry name" value="LOTUS domain-like"/>
    <property type="match status" value="1"/>
</dbReference>
<dbReference type="PANTHER" id="PTHR35811:SF1">
    <property type="entry name" value="HTH OST-TYPE DOMAIN-CONTAINING PROTEIN"/>
    <property type="match status" value="1"/>
</dbReference>
<evidence type="ECO:0000259" key="2">
    <source>
        <dbReference type="PROSITE" id="PS51644"/>
    </source>
</evidence>
<sequence>MAAKSSPPRQQKHLAVLIDADNASAAIVEGLFEEIAKYGVASVKRIYGDWTGPQLGGWKKVLLEHSIQPMQQFAYTTGKNATDCSLIIDAMDLLYTRRFDGFCLVSSDSDFTRLAARLREEGLEVIGFGEQKTPKPFVSACDKFIYTELLRNDAEPVEPEIAGNGAPAATQTPSAAAESKPAATPAPAKVKPQKVPMDFIAKVIDDNSDEDGWCYLGLLGSNISKLRSDFDSRMYGFKKLSDLIKAQNSRFELQMLGTTGTGGQALAVRNRKCSAKGTTHQ</sequence>
<dbReference type="PANTHER" id="PTHR35811">
    <property type="entry name" value="SLR1870 PROTEIN"/>
    <property type="match status" value="1"/>
</dbReference>
<keyword evidence="4" id="KW-1185">Reference proteome</keyword>
<evidence type="ECO:0000256" key="1">
    <source>
        <dbReference type="SAM" id="MobiDB-lite"/>
    </source>
</evidence>
<dbReference type="InterPro" id="IPR025605">
    <property type="entry name" value="OST-HTH/LOTUS_dom"/>
</dbReference>
<dbReference type="EMBL" id="JAYEET010000052">
    <property type="protein sequence ID" value="MEA1607603.1"/>
    <property type="molecule type" value="Genomic_DNA"/>
</dbReference>
<reference evidence="3 4" key="1">
    <citation type="submission" date="2023-12" db="EMBL/GenBank/DDBJ databases">
        <title>Pseudomonas sp. T5W1.</title>
        <authorList>
            <person name="Maltman C."/>
        </authorList>
    </citation>
    <scope>NUCLEOTIDE SEQUENCE [LARGE SCALE GENOMIC DNA]</scope>
    <source>
        <strain evidence="3 4">T5W1</strain>
    </source>
</reference>
<evidence type="ECO:0000313" key="3">
    <source>
        <dbReference type="EMBL" id="MEA1607603.1"/>
    </source>
</evidence>
<dbReference type="CDD" id="cd11297">
    <property type="entry name" value="PIN_LabA-like_N_1"/>
    <property type="match status" value="1"/>
</dbReference>
<dbReference type="Pfam" id="PF12872">
    <property type="entry name" value="OST-HTH"/>
    <property type="match status" value="1"/>
</dbReference>